<dbReference type="PANTHER" id="PTHR42852:SF17">
    <property type="entry name" value="THIOREDOXIN-LIKE PROTEIN HI_1115"/>
    <property type="match status" value="1"/>
</dbReference>
<evidence type="ECO:0000313" key="3">
    <source>
        <dbReference type="EMBL" id="SMO53469.1"/>
    </source>
</evidence>
<feature type="domain" description="Thioredoxin" evidence="2">
    <location>
        <begin position="97"/>
        <end position="247"/>
    </location>
</feature>
<dbReference type="PROSITE" id="PS51352">
    <property type="entry name" value="THIOREDOXIN_2"/>
    <property type="match status" value="1"/>
</dbReference>
<evidence type="ECO:0000256" key="1">
    <source>
        <dbReference type="SAM" id="SignalP"/>
    </source>
</evidence>
<evidence type="ECO:0000313" key="4">
    <source>
        <dbReference type="Proteomes" id="UP000315971"/>
    </source>
</evidence>
<keyword evidence="4" id="KW-1185">Reference proteome</keyword>
<dbReference type="PANTHER" id="PTHR42852">
    <property type="entry name" value="THIOL:DISULFIDE INTERCHANGE PROTEIN DSBE"/>
    <property type="match status" value="1"/>
</dbReference>
<dbReference type="RefSeq" id="WP_142602443.1">
    <property type="nucleotide sequence ID" value="NZ_FXSZ01000003.1"/>
</dbReference>
<dbReference type="GO" id="GO:0016209">
    <property type="term" value="F:antioxidant activity"/>
    <property type="evidence" value="ECO:0007669"/>
    <property type="project" value="InterPro"/>
</dbReference>
<dbReference type="Pfam" id="PF00578">
    <property type="entry name" value="AhpC-TSA"/>
    <property type="match status" value="1"/>
</dbReference>
<organism evidence="3 4">
    <name type="scientific">Solitalea koreensis</name>
    <dbReference type="NCBI Taxonomy" id="543615"/>
    <lineage>
        <taxon>Bacteria</taxon>
        <taxon>Pseudomonadati</taxon>
        <taxon>Bacteroidota</taxon>
        <taxon>Sphingobacteriia</taxon>
        <taxon>Sphingobacteriales</taxon>
        <taxon>Sphingobacteriaceae</taxon>
        <taxon>Solitalea</taxon>
    </lineage>
</organism>
<proteinExistence type="predicted"/>
<feature type="chain" id="PRO_5022040211" evidence="1">
    <location>
        <begin position="19"/>
        <end position="250"/>
    </location>
</feature>
<dbReference type="CDD" id="cd02966">
    <property type="entry name" value="TlpA_like_family"/>
    <property type="match status" value="1"/>
</dbReference>
<gene>
    <name evidence="3" type="ORF">SAMN06265350_103135</name>
</gene>
<dbReference type="Proteomes" id="UP000315971">
    <property type="component" value="Unassembled WGS sequence"/>
</dbReference>
<accession>A0A521C243</accession>
<evidence type="ECO:0000259" key="2">
    <source>
        <dbReference type="PROSITE" id="PS51352"/>
    </source>
</evidence>
<dbReference type="OrthoDB" id="9815205at2"/>
<protein>
    <submittedName>
        <fullName evidence="3">Thiol-disulfide isomerase or thioredoxin</fullName>
    </submittedName>
</protein>
<dbReference type="InterPro" id="IPR013766">
    <property type="entry name" value="Thioredoxin_domain"/>
</dbReference>
<dbReference type="SUPFAM" id="SSF52833">
    <property type="entry name" value="Thioredoxin-like"/>
    <property type="match status" value="1"/>
</dbReference>
<dbReference type="EMBL" id="FXSZ01000003">
    <property type="protein sequence ID" value="SMO53469.1"/>
    <property type="molecule type" value="Genomic_DNA"/>
</dbReference>
<dbReference type="Gene3D" id="3.40.30.10">
    <property type="entry name" value="Glutaredoxin"/>
    <property type="match status" value="1"/>
</dbReference>
<dbReference type="AlphaFoldDB" id="A0A521C243"/>
<reference evidence="3 4" key="1">
    <citation type="submission" date="2017-05" db="EMBL/GenBank/DDBJ databases">
        <authorList>
            <person name="Varghese N."/>
            <person name="Submissions S."/>
        </authorList>
    </citation>
    <scope>NUCLEOTIDE SEQUENCE [LARGE SCALE GENOMIC DNA]</scope>
    <source>
        <strain evidence="3 4">DSM 21342</strain>
    </source>
</reference>
<sequence length="250" mass="29368">MKKLLLPLLLMLFQFGYGQTNYYTFNADSLYSERSVRSAFETVVKSLPKNYLLKPTIYHRIIKKDSIINYLEFQALKSDSSTDNKFEVTFKQDSLFLLLNKKLPQFKLRDLNGNEFSSTQLIGKPSLINLWAIACKPCVEEIPKLNELKERYGDKMNFVAITENTCAKDDLKNFLIRKPFNFEMLENGEEYKKTLKIPALPRNIFVDKEGFIRYIQRNYPFDINRETGETIYPVNNYFLTIIEELIKNNS</sequence>
<keyword evidence="3" id="KW-0413">Isomerase</keyword>
<dbReference type="InterPro" id="IPR050553">
    <property type="entry name" value="Thioredoxin_ResA/DsbE_sf"/>
</dbReference>
<name>A0A521C243_9SPHI</name>
<dbReference type="GO" id="GO:0016491">
    <property type="term" value="F:oxidoreductase activity"/>
    <property type="evidence" value="ECO:0007669"/>
    <property type="project" value="InterPro"/>
</dbReference>
<dbReference type="GO" id="GO:0016853">
    <property type="term" value="F:isomerase activity"/>
    <property type="evidence" value="ECO:0007669"/>
    <property type="project" value="UniProtKB-KW"/>
</dbReference>
<keyword evidence="1" id="KW-0732">Signal</keyword>
<feature type="signal peptide" evidence="1">
    <location>
        <begin position="1"/>
        <end position="18"/>
    </location>
</feature>
<dbReference type="InterPro" id="IPR000866">
    <property type="entry name" value="AhpC/TSA"/>
</dbReference>
<dbReference type="InterPro" id="IPR036249">
    <property type="entry name" value="Thioredoxin-like_sf"/>
</dbReference>